<dbReference type="PIRSF" id="PIRSF021435">
    <property type="entry name" value="SpoIIIAB"/>
    <property type="match status" value="1"/>
</dbReference>
<dbReference type="EMBL" id="JACRSU010000001">
    <property type="protein sequence ID" value="MBC8539773.1"/>
    <property type="molecule type" value="Genomic_DNA"/>
</dbReference>
<proteinExistence type="predicted"/>
<protein>
    <submittedName>
        <fullName evidence="2">Stage III sporulation protein AB</fullName>
    </submittedName>
</protein>
<dbReference type="Pfam" id="PF09548">
    <property type="entry name" value="Spore_III_AB"/>
    <property type="match status" value="1"/>
</dbReference>
<dbReference type="InterPro" id="IPR014198">
    <property type="entry name" value="Spore_III_AB"/>
</dbReference>
<dbReference type="RefSeq" id="WP_249310976.1">
    <property type="nucleotide sequence ID" value="NZ_JACRSU010000001.1"/>
</dbReference>
<evidence type="ECO:0000313" key="2">
    <source>
        <dbReference type="EMBL" id="MBC8539773.1"/>
    </source>
</evidence>
<name>A0A926DKK6_9FIRM</name>
<dbReference type="Proteomes" id="UP000611762">
    <property type="component" value="Unassembled WGS sequence"/>
</dbReference>
<organism evidence="2 3">
    <name type="scientific">Congzhengia minquanensis</name>
    <dbReference type="NCBI Taxonomy" id="2763657"/>
    <lineage>
        <taxon>Bacteria</taxon>
        <taxon>Bacillati</taxon>
        <taxon>Bacillota</taxon>
        <taxon>Clostridia</taxon>
        <taxon>Eubacteriales</taxon>
        <taxon>Oscillospiraceae</taxon>
        <taxon>Congzhengia</taxon>
    </lineage>
</organism>
<sequence>MFKALGIAMILFACFMFSYLKADELKQKYHNLKQMKKALSMMKSEISFSAKELSETAGEISESLLGDMKDFFKAVSQNLSDNETLDFGQAWAAVREEFAQTPFLSPAADKTMTDFSQRAGKMSREIEIENIDKTLESLDREIADEGENYAKNRKLIFTLGIGAGLAVLILFI</sequence>
<accession>A0A926DKK6</accession>
<keyword evidence="3" id="KW-1185">Reference proteome</keyword>
<keyword evidence="1" id="KW-0812">Transmembrane</keyword>
<dbReference type="AlphaFoldDB" id="A0A926DKK6"/>
<evidence type="ECO:0000256" key="1">
    <source>
        <dbReference type="SAM" id="Phobius"/>
    </source>
</evidence>
<keyword evidence="1" id="KW-1133">Transmembrane helix</keyword>
<comment type="caution">
    <text evidence="2">The sequence shown here is derived from an EMBL/GenBank/DDBJ whole genome shotgun (WGS) entry which is preliminary data.</text>
</comment>
<feature type="transmembrane region" description="Helical" evidence="1">
    <location>
        <begin position="155"/>
        <end position="171"/>
    </location>
</feature>
<gene>
    <name evidence="2" type="ORF">H8698_02130</name>
</gene>
<reference evidence="2" key="1">
    <citation type="submission" date="2020-08" db="EMBL/GenBank/DDBJ databases">
        <title>Genome public.</title>
        <authorList>
            <person name="Liu C."/>
            <person name="Sun Q."/>
        </authorList>
    </citation>
    <scope>NUCLEOTIDE SEQUENCE</scope>
    <source>
        <strain evidence="2">H8</strain>
    </source>
</reference>
<evidence type="ECO:0000313" key="3">
    <source>
        <dbReference type="Proteomes" id="UP000611762"/>
    </source>
</evidence>
<keyword evidence="1" id="KW-0472">Membrane</keyword>